<dbReference type="Proteomes" id="UP000295182">
    <property type="component" value="Unassembled WGS sequence"/>
</dbReference>
<dbReference type="RefSeq" id="WP_132750397.1">
    <property type="nucleotide sequence ID" value="NZ_QXNC01000013.1"/>
</dbReference>
<dbReference type="EMBL" id="SLXH01000013">
    <property type="protein sequence ID" value="TCP17264.1"/>
    <property type="molecule type" value="Genomic_DNA"/>
</dbReference>
<evidence type="ECO:0000313" key="3">
    <source>
        <dbReference type="EMBL" id="TCP17264.1"/>
    </source>
</evidence>
<sequence>MNLIDRRTFMLAGVGLALPMAGCGGGVDLPPVTLQSAPIAVSKSGSKFLAQPLSHSLVITDSKGIKRTIGGVGQGLGQFNYPADVAILNELAYVVEAGNHRVQIFDDLGRSIGVMGEEVLNYPGGIITTTDEILVSDSRNARIVGFNTSGRITRIIGDGVLSAPRGLAVVTSGLLIADPGLRKVLHFDMNGRKTGEFGTDWVLPWDVATDGSLVFVADVSANEVAVLDETGQKVDRIALNSPPQYLSFRNDTLHVVQ</sequence>
<dbReference type="AlphaFoldDB" id="A0A4R2N8F5"/>
<dbReference type="CDD" id="cd05819">
    <property type="entry name" value="NHL"/>
    <property type="match status" value="1"/>
</dbReference>
<evidence type="ECO:0000313" key="4">
    <source>
        <dbReference type="Proteomes" id="UP000295182"/>
    </source>
</evidence>
<keyword evidence="1" id="KW-0677">Repeat</keyword>
<dbReference type="Gene3D" id="2.120.10.30">
    <property type="entry name" value="TolB, C-terminal domain"/>
    <property type="match status" value="1"/>
</dbReference>
<organism evidence="3 4">
    <name type="scientific">Simplicispira metamorpha</name>
    <dbReference type="NCBI Taxonomy" id="80881"/>
    <lineage>
        <taxon>Bacteria</taxon>
        <taxon>Pseudomonadati</taxon>
        <taxon>Pseudomonadota</taxon>
        <taxon>Betaproteobacteria</taxon>
        <taxon>Burkholderiales</taxon>
        <taxon>Comamonadaceae</taxon>
        <taxon>Simplicispira</taxon>
    </lineage>
</organism>
<keyword evidence="4" id="KW-1185">Reference proteome</keyword>
<feature type="repeat" description="NHL" evidence="2">
    <location>
        <begin position="66"/>
        <end position="108"/>
    </location>
</feature>
<reference evidence="3 4" key="1">
    <citation type="submission" date="2019-03" db="EMBL/GenBank/DDBJ databases">
        <title>Genomic Encyclopedia of Type Strains, Phase IV (KMG-IV): sequencing the most valuable type-strain genomes for metagenomic binning, comparative biology and taxonomic classification.</title>
        <authorList>
            <person name="Goeker M."/>
        </authorList>
    </citation>
    <scope>NUCLEOTIDE SEQUENCE [LARGE SCALE GENOMIC DNA]</scope>
    <source>
        <strain evidence="3 4">DSM 1837</strain>
    </source>
</reference>
<dbReference type="OrthoDB" id="9774579at2"/>
<protein>
    <submittedName>
        <fullName evidence="3">NHL repeat-containing protein</fullName>
    </submittedName>
</protein>
<proteinExistence type="predicted"/>
<evidence type="ECO:0000256" key="2">
    <source>
        <dbReference type="PROSITE-ProRule" id="PRU00504"/>
    </source>
</evidence>
<evidence type="ECO:0000256" key="1">
    <source>
        <dbReference type="ARBA" id="ARBA00022737"/>
    </source>
</evidence>
<dbReference type="InterPro" id="IPR011042">
    <property type="entry name" value="6-blade_b-propeller_TolB-like"/>
</dbReference>
<dbReference type="SUPFAM" id="SSF63825">
    <property type="entry name" value="YWTD domain"/>
    <property type="match status" value="1"/>
</dbReference>
<dbReference type="InterPro" id="IPR050952">
    <property type="entry name" value="TRIM-NHL_E3_ligases"/>
</dbReference>
<gene>
    <name evidence="3" type="ORF">EV674_11331</name>
</gene>
<dbReference type="InterPro" id="IPR001258">
    <property type="entry name" value="NHL_repeat"/>
</dbReference>
<dbReference type="Pfam" id="PF01436">
    <property type="entry name" value="NHL"/>
    <property type="match status" value="1"/>
</dbReference>
<dbReference type="PANTHER" id="PTHR24104">
    <property type="entry name" value="E3 UBIQUITIN-PROTEIN LIGASE NHLRC1-RELATED"/>
    <property type="match status" value="1"/>
</dbReference>
<dbReference type="PROSITE" id="PS51125">
    <property type="entry name" value="NHL"/>
    <property type="match status" value="1"/>
</dbReference>
<dbReference type="PANTHER" id="PTHR24104:SF25">
    <property type="entry name" value="PROTEIN LIN-41"/>
    <property type="match status" value="1"/>
</dbReference>
<comment type="caution">
    <text evidence="3">The sequence shown here is derived from an EMBL/GenBank/DDBJ whole genome shotgun (WGS) entry which is preliminary data.</text>
</comment>
<dbReference type="GO" id="GO:0008270">
    <property type="term" value="F:zinc ion binding"/>
    <property type="evidence" value="ECO:0007669"/>
    <property type="project" value="UniProtKB-KW"/>
</dbReference>
<accession>A0A4R2N8F5</accession>
<name>A0A4R2N8F5_9BURK</name>